<dbReference type="InterPro" id="IPR021219">
    <property type="entry name" value="DUF2703"/>
</dbReference>
<comment type="caution">
    <text evidence="1">The sequence shown here is derived from an EMBL/GenBank/DDBJ whole genome shotgun (WGS) entry which is preliminary data.</text>
</comment>
<gene>
    <name evidence="1" type="ORF">COY66_00715</name>
</gene>
<sequence length="138" mass="15731">MADFSKKIIVEFLYADLSRCIRCQMSYTSLEASLNHLQDAIAELGMKVELKKIPIATKEEAEQHGFTTSPTIKINGKDLEEIIHGRPRHTKSYCGSCSAVCDTETECRTFSYDGKIYEYIPRKMIVEAIRKLYPVRSS</sequence>
<reference evidence="1 2" key="1">
    <citation type="submission" date="2017-09" db="EMBL/GenBank/DDBJ databases">
        <title>Depth-based differentiation of microbial function through sediment-hosted aquifers and enrichment of novel symbionts in the deep terrestrial subsurface.</title>
        <authorList>
            <person name="Probst A.J."/>
            <person name="Ladd B."/>
            <person name="Jarett J.K."/>
            <person name="Geller-Mcgrath D.E."/>
            <person name="Sieber C.M."/>
            <person name="Emerson J.B."/>
            <person name="Anantharaman K."/>
            <person name="Thomas B.C."/>
            <person name="Malmstrom R."/>
            <person name="Stieglmeier M."/>
            <person name="Klingl A."/>
            <person name="Woyke T."/>
            <person name="Ryan C.M."/>
            <person name="Banfield J.F."/>
        </authorList>
    </citation>
    <scope>NUCLEOTIDE SEQUENCE [LARGE SCALE GENOMIC DNA]</scope>
    <source>
        <strain evidence="1">CG_4_10_14_0_8_um_filter_42_10</strain>
    </source>
</reference>
<dbReference type="EMBL" id="PFMD01000008">
    <property type="protein sequence ID" value="PIY97202.1"/>
    <property type="molecule type" value="Genomic_DNA"/>
</dbReference>
<evidence type="ECO:0000313" key="1">
    <source>
        <dbReference type="EMBL" id="PIY97202.1"/>
    </source>
</evidence>
<evidence type="ECO:0008006" key="3">
    <source>
        <dbReference type="Google" id="ProtNLM"/>
    </source>
</evidence>
<dbReference type="AlphaFoldDB" id="A0A2M7RKU0"/>
<protein>
    <recommendedName>
        <fullName evidence="3">DUF2703 domain-containing protein</fullName>
    </recommendedName>
</protein>
<accession>A0A2M7RKU0</accession>
<dbReference type="Pfam" id="PF10865">
    <property type="entry name" value="DUF2703"/>
    <property type="match status" value="1"/>
</dbReference>
<evidence type="ECO:0000313" key="2">
    <source>
        <dbReference type="Proteomes" id="UP000230779"/>
    </source>
</evidence>
<organism evidence="1 2">
    <name type="scientific">Candidatus Kerfeldbacteria bacterium CG_4_10_14_0_8_um_filter_42_10</name>
    <dbReference type="NCBI Taxonomy" id="2014248"/>
    <lineage>
        <taxon>Bacteria</taxon>
        <taxon>Candidatus Kerfeldiibacteriota</taxon>
    </lineage>
</organism>
<proteinExistence type="predicted"/>
<name>A0A2M7RKU0_9BACT</name>
<dbReference type="Proteomes" id="UP000230779">
    <property type="component" value="Unassembled WGS sequence"/>
</dbReference>